<dbReference type="InterPro" id="IPR013656">
    <property type="entry name" value="PAS_4"/>
</dbReference>
<evidence type="ECO:0000259" key="16">
    <source>
        <dbReference type="PROSITE" id="PS50113"/>
    </source>
</evidence>
<dbReference type="InterPro" id="IPR003661">
    <property type="entry name" value="HisK_dim/P_dom"/>
</dbReference>
<dbReference type="InterPro" id="IPR038318">
    <property type="entry name" value="KdpD_sf"/>
</dbReference>
<evidence type="ECO:0000256" key="2">
    <source>
        <dbReference type="ARBA" id="ARBA00004141"/>
    </source>
</evidence>
<dbReference type="eggNOG" id="COG2205">
    <property type="taxonomic scope" value="Bacteria"/>
</dbReference>
<evidence type="ECO:0000256" key="4">
    <source>
        <dbReference type="ARBA" id="ARBA00022553"/>
    </source>
</evidence>
<evidence type="ECO:0000256" key="13">
    <source>
        <dbReference type="SAM" id="Phobius"/>
    </source>
</evidence>
<keyword evidence="6 13" id="KW-0812">Transmembrane</keyword>
<keyword evidence="10 13" id="KW-1133">Transmembrane helix</keyword>
<comment type="catalytic activity">
    <reaction evidence="1">
        <text>ATP + protein L-histidine = ADP + protein N-phospho-L-histidine.</text>
        <dbReference type="EC" id="2.7.13.3"/>
    </reaction>
</comment>
<dbReference type="GO" id="GO:0005524">
    <property type="term" value="F:ATP binding"/>
    <property type="evidence" value="ECO:0007669"/>
    <property type="project" value="UniProtKB-KW"/>
</dbReference>
<evidence type="ECO:0000259" key="14">
    <source>
        <dbReference type="PROSITE" id="PS50109"/>
    </source>
</evidence>
<dbReference type="SUPFAM" id="SSF55874">
    <property type="entry name" value="ATPase domain of HSP90 chaperone/DNA topoisomerase II/histidine kinase"/>
    <property type="match status" value="1"/>
</dbReference>
<sequence>MTHRQAIGRASVVRRYGSATAAIAAVVGLRVLLAPSLGDQAQFAPVLCAVVFAAWHGGFGPALFAVLFGALATRYFVLEPIGSLAIDGRDQQVGLAVYLLSGLGIAALGGSMHKAERRANEVAEQLKLKGALIENALEPVLGWDWDGRITFWNRAAQRLYGYSRDDALGCTSHELLRTRVHGQGGAFMDRLAADGAFEGELRQRTRDGREIVVETRMVRVMRDDGSAYVIEANRDVTARTEAQAAMQQLNAELESRVRERTDALSRNNELLAASRARLASIVDSAMDAIVTLDGRQQIVLFNAAAERMFGLSAAQALGQPLERLIPPRFRGGHPAHVDGFDARGDSAAVRSMRATPSGGELLGLRADGTEFPVEASISRTDVNGDKLFTVILRDITERSRAEEAAVRLRIAEEQAVIAQRDSRMKSEFLASMSHELRTPLNAILGFTDLLLMKGAGPLTPDQEKKLRHIHAGGSRQLSLIGDLLDLARIEAGRFPVSIAQVVCTDVIQKVVRGLQPAVASKGLQLTADVPGSIEAVRSDAVVLAKIVRLLADNAVKFTEAGRVTLSVHQHREGAGVLVTGISVSDTGPGIRPEDQDKLFLAFIQGDGASTRQHGGLGLGLHLSNKLAGLIGAQIEFRSEFGQGSVFTLRLAQDEAAPASSPLSRTPVPDRP</sequence>
<dbReference type="Pfam" id="PF00512">
    <property type="entry name" value="HisKA"/>
    <property type="match status" value="1"/>
</dbReference>
<dbReference type="STRING" id="395495.Lcho_0211"/>
<dbReference type="Proteomes" id="UP000001693">
    <property type="component" value="Chromosome"/>
</dbReference>
<dbReference type="Gene3D" id="1.20.120.620">
    <property type="entry name" value="Backbone structure of the membrane domain of e. Coli histidine kinase receptor kdpd"/>
    <property type="match status" value="1"/>
</dbReference>
<dbReference type="EC" id="2.7.13.3" evidence="3"/>
<dbReference type="SUPFAM" id="SSF47384">
    <property type="entry name" value="Homodimeric domain of signal transducing histidine kinase"/>
    <property type="match status" value="1"/>
</dbReference>
<evidence type="ECO:0000256" key="1">
    <source>
        <dbReference type="ARBA" id="ARBA00000085"/>
    </source>
</evidence>
<dbReference type="CDD" id="cd00130">
    <property type="entry name" value="PAS"/>
    <property type="match status" value="2"/>
</dbReference>
<dbReference type="eggNOG" id="COG5002">
    <property type="taxonomic scope" value="Bacteria"/>
</dbReference>
<dbReference type="eggNOG" id="COG3852">
    <property type="taxonomic scope" value="Bacteria"/>
</dbReference>
<dbReference type="HOGENOM" id="CLU_000445_114_71_4"/>
<gene>
    <name evidence="17" type="ordered locus">Lcho_0211</name>
</gene>
<evidence type="ECO:0000256" key="8">
    <source>
        <dbReference type="ARBA" id="ARBA00022777"/>
    </source>
</evidence>
<dbReference type="InterPro" id="IPR000014">
    <property type="entry name" value="PAS"/>
</dbReference>
<dbReference type="PROSITE" id="PS50109">
    <property type="entry name" value="HIS_KIN"/>
    <property type="match status" value="1"/>
</dbReference>
<dbReference type="PANTHER" id="PTHR43047:SF72">
    <property type="entry name" value="OSMOSENSING HISTIDINE PROTEIN KINASE SLN1"/>
    <property type="match status" value="1"/>
</dbReference>
<feature type="domain" description="PAC" evidence="16">
    <location>
        <begin position="197"/>
        <end position="248"/>
    </location>
</feature>
<comment type="subcellular location">
    <subcellularLocation>
        <location evidence="2">Membrane</location>
        <topology evidence="2">Multi-pass membrane protein</topology>
    </subcellularLocation>
</comment>
<feature type="transmembrane region" description="Helical" evidence="13">
    <location>
        <begin position="93"/>
        <end position="112"/>
    </location>
</feature>
<dbReference type="Pfam" id="PF02518">
    <property type="entry name" value="HATPase_c"/>
    <property type="match status" value="1"/>
</dbReference>
<evidence type="ECO:0000256" key="7">
    <source>
        <dbReference type="ARBA" id="ARBA00022741"/>
    </source>
</evidence>
<reference evidence="17 18" key="1">
    <citation type="submission" date="2008-03" db="EMBL/GenBank/DDBJ databases">
        <title>Complete sequence of Leptothrix cholodnii SP-6.</title>
        <authorList>
            <consortium name="US DOE Joint Genome Institute"/>
            <person name="Copeland A."/>
            <person name="Lucas S."/>
            <person name="Lapidus A."/>
            <person name="Glavina del Rio T."/>
            <person name="Dalin E."/>
            <person name="Tice H."/>
            <person name="Bruce D."/>
            <person name="Goodwin L."/>
            <person name="Pitluck S."/>
            <person name="Chertkov O."/>
            <person name="Brettin T."/>
            <person name="Detter J.C."/>
            <person name="Han C."/>
            <person name="Kuske C.R."/>
            <person name="Schmutz J."/>
            <person name="Larimer F."/>
            <person name="Land M."/>
            <person name="Hauser L."/>
            <person name="Kyrpides N."/>
            <person name="Lykidis A."/>
            <person name="Emerson D."/>
            <person name="Richardson P."/>
        </authorList>
    </citation>
    <scope>NUCLEOTIDE SEQUENCE [LARGE SCALE GENOMIC DNA]</scope>
    <source>
        <strain evidence="18">ATCC 51168 / LMG 8142 / SP-6</strain>
    </source>
</reference>
<evidence type="ECO:0000256" key="5">
    <source>
        <dbReference type="ARBA" id="ARBA00022679"/>
    </source>
</evidence>
<proteinExistence type="predicted"/>
<feature type="transmembrane region" description="Helical" evidence="13">
    <location>
        <begin position="12"/>
        <end position="32"/>
    </location>
</feature>
<dbReference type="AlphaFoldDB" id="B1Y7N8"/>
<dbReference type="Pfam" id="PF13493">
    <property type="entry name" value="DUF4118"/>
    <property type="match status" value="1"/>
</dbReference>
<feature type="domain" description="Histidine kinase" evidence="14">
    <location>
        <begin position="431"/>
        <end position="654"/>
    </location>
</feature>
<dbReference type="GO" id="GO:0005886">
    <property type="term" value="C:plasma membrane"/>
    <property type="evidence" value="ECO:0007669"/>
    <property type="project" value="TreeGrafter"/>
</dbReference>
<keyword evidence="11" id="KW-0902">Two-component regulatory system</keyword>
<evidence type="ECO:0000313" key="17">
    <source>
        <dbReference type="EMBL" id="ACB32486.1"/>
    </source>
</evidence>
<evidence type="ECO:0000256" key="11">
    <source>
        <dbReference type="ARBA" id="ARBA00023012"/>
    </source>
</evidence>
<keyword evidence="9" id="KW-0067">ATP-binding</keyword>
<keyword evidence="4" id="KW-0597">Phosphoprotein</keyword>
<dbReference type="PROSITE" id="PS50112">
    <property type="entry name" value="PAS"/>
    <property type="match status" value="2"/>
</dbReference>
<dbReference type="InterPro" id="IPR005467">
    <property type="entry name" value="His_kinase_dom"/>
</dbReference>
<protein>
    <recommendedName>
        <fullName evidence="3">histidine kinase</fullName>
        <ecNumber evidence="3">2.7.13.3</ecNumber>
    </recommendedName>
</protein>
<dbReference type="Gene3D" id="1.10.287.130">
    <property type="match status" value="1"/>
</dbReference>
<dbReference type="InterPro" id="IPR004358">
    <property type="entry name" value="Sig_transdc_His_kin-like_C"/>
</dbReference>
<keyword evidence="5" id="KW-0808">Transferase</keyword>
<dbReference type="GO" id="GO:0000155">
    <property type="term" value="F:phosphorelay sensor kinase activity"/>
    <property type="evidence" value="ECO:0007669"/>
    <property type="project" value="InterPro"/>
</dbReference>
<dbReference type="InterPro" id="IPR001610">
    <property type="entry name" value="PAC"/>
</dbReference>
<feature type="domain" description="PAS" evidence="15">
    <location>
        <begin position="132"/>
        <end position="169"/>
    </location>
</feature>
<dbReference type="CDD" id="cd00082">
    <property type="entry name" value="HisKA"/>
    <property type="match status" value="1"/>
</dbReference>
<dbReference type="Pfam" id="PF13426">
    <property type="entry name" value="PAS_9"/>
    <property type="match status" value="1"/>
</dbReference>
<evidence type="ECO:0000259" key="15">
    <source>
        <dbReference type="PROSITE" id="PS50112"/>
    </source>
</evidence>
<dbReference type="PANTHER" id="PTHR43047">
    <property type="entry name" value="TWO-COMPONENT HISTIDINE PROTEIN KINASE"/>
    <property type="match status" value="1"/>
</dbReference>
<dbReference type="InterPro" id="IPR036097">
    <property type="entry name" value="HisK_dim/P_sf"/>
</dbReference>
<dbReference type="InterPro" id="IPR003594">
    <property type="entry name" value="HATPase_dom"/>
</dbReference>
<feature type="transmembrane region" description="Helical" evidence="13">
    <location>
        <begin position="44"/>
        <end position="72"/>
    </location>
</feature>
<dbReference type="Gene3D" id="3.30.450.20">
    <property type="entry name" value="PAS domain"/>
    <property type="match status" value="2"/>
</dbReference>
<dbReference type="KEGG" id="lch:Lcho_0211"/>
<dbReference type="GO" id="GO:0009927">
    <property type="term" value="F:histidine phosphotransfer kinase activity"/>
    <property type="evidence" value="ECO:0007669"/>
    <property type="project" value="TreeGrafter"/>
</dbReference>
<evidence type="ECO:0000256" key="6">
    <source>
        <dbReference type="ARBA" id="ARBA00022692"/>
    </source>
</evidence>
<organism evidence="17 18">
    <name type="scientific">Leptothrix cholodnii (strain ATCC 51168 / LMG 8142 / SP-6)</name>
    <name type="common">Leptothrix discophora (strain SP-6)</name>
    <dbReference type="NCBI Taxonomy" id="395495"/>
    <lineage>
        <taxon>Bacteria</taxon>
        <taxon>Pseudomonadati</taxon>
        <taxon>Pseudomonadota</taxon>
        <taxon>Betaproteobacteria</taxon>
        <taxon>Burkholderiales</taxon>
        <taxon>Sphaerotilaceae</taxon>
        <taxon>Leptothrix</taxon>
    </lineage>
</organism>
<evidence type="ECO:0000256" key="3">
    <source>
        <dbReference type="ARBA" id="ARBA00012438"/>
    </source>
</evidence>
<dbReference type="InterPro" id="IPR000700">
    <property type="entry name" value="PAS-assoc_C"/>
</dbReference>
<evidence type="ECO:0000256" key="12">
    <source>
        <dbReference type="ARBA" id="ARBA00023136"/>
    </source>
</evidence>
<dbReference type="InterPro" id="IPR036890">
    <property type="entry name" value="HATPase_C_sf"/>
</dbReference>
<keyword evidence="18" id="KW-1185">Reference proteome</keyword>
<dbReference type="SMART" id="SM00086">
    <property type="entry name" value="PAC"/>
    <property type="match status" value="2"/>
</dbReference>
<accession>B1Y7N8</accession>
<dbReference type="PROSITE" id="PS50113">
    <property type="entry name" value="PAC"/>
    <property type="match status" value="1"/>
</dbReference>
<dbReference type="SMART" id="SM00387">
    <property type="entry name" value="HATPase_c"/>
    <property type="match status" value="1"/>
</dbReference>
<dbReference type="Gene3D" id="3.30.565.10">
    <property type="entry name" value="Histidine kinase-like ATPase, C-terminal domain"/>
    <property type="match status" value="1"/>
</dbReference>
<evidence type="ECO:0000313" key="18">
    <source>
        <dbReference type="Proteomes" id="UP000001693"/>
    </source>
</evidence>
<dbReference type="InterPro" id="IPR025201">
    <property type="entry name" value="KdpD_TM"/>
</dbReference>
<dbReference type="SUPFAM" id="SSF55785">
    <property type="entry name" value="PYP-like sensor domain (PAS domain)"/>
    <property type="match status" value="2"/>
</dbReference>
<name>B1Y7N8_LEPCP</name>
<keyword evidence="7" id="KW-0547">Nucleotide-binding</keyword>
<dbReference type="PRINTS" id="PR00344">
    <property type="entry name" value="BCTRLSENSOR"/>
</dbReference>
<feature type="domain" description="PAS" evidence="15">
    <location>
        <begin position="274"/>
        <end position="327"/>
    </location>
</feature>
<keyword evidence="8 17" id="KW-0418">Kinase</keyword>
<dbReference type="SMART" id="SM00388">
    <property type="entry name" value="HisKA"/>
    <property type="match status" value="1"/>
</dbReference>
<dbReference type="SMART" id="SM00091">
    <property type="entry name" value="PAS"/>
    <property type="match status" value="2"/>
</dbReference>
<dbReference type="Pfam" id="PF08448">
    <property type="entry name" value="PAS_4"/>
    <property type="match status" value="1"/>
</dbReference>
<dbReference type="RefSeq" id="WP_012345248.1">
    <property type="nucleotide sequence ID" value="NC_010524.1"/>
</dbReference>
<keyword evidence="12 13" id="KW-0472">Membrane</keyword>
<dbReference type="EMBL" id="CP001013">
    <property type="protein sequence ID" value="ACB32486.1"/>
    <property type="molecule type" value="Genomic_DNA"/>
</dbReference>
<evidence type="ECO:0000256" key="9">
    <source>
        <dbReference type="ARBA" id="ARBA00022840"/>
    </source>
</evidence>
<dbReference type="NCBIfam" id="TIGR00229">
    <property type="entry name" value="sensory_box"/>
    <property type="match status" value="2"/>
</dbReference>
<dbReference type="InterPro" id="IPR035965">
    <property type="entry name" value="PAS-like_dom_sf"/>
</dbReference>
<evidence type="ECO:0000256" key="10">
    <source>
        <dbReference type="ARBA" id="ARBA00022989"/>
    </source>
</evidence>
<dbReference type="OrthoDB" id="9814866at2"/>